<organism evidence="1 2">
    <name type="scientific">Blepharisma stoltei</name>
    <dbReference type="NCBI Taxonomy" id="1481888"/>
    <lineage>
        <taxon>Eukaryota</taxon>
        <taxon>Sar</taxon>
        <taxon>Alveolata</taxon>
        <taxon>Ciliophora</taxon>
        <taxon>Postciliodesmatophora</taxon>
        <taxon>Heterotrichea</taxon>
        <taxon>Heterotrichida</taxon>
        <taxon>Blepharismidae</taxon>
        <taxon>Blepharisma</taxon>
    </lineage>
</organism>
<dbReference type="Proteomes" id="UP001162131">
    <property type="component" value="Unassembled WGS sequence"/>
</dbReference>
<accession>A0AAU9IZ87</accession>
<evidence type="ECO:0000313" key="2">
    <source>
        <dbReference type="Proteomes" id="UP001162131"/>
    </source>
</evidence>
<gene>
    <name evidence="1" type="ORF">BSTOLATCC_MIC22277</name>
</gene>
<name>A0AAU9IZ87_9CILI</name>
<comment type="caution">
    <text evidence="1">The sequence shown here is derived from an EMBL/GenBank/DDBJ whole genome shotgun (WGS) entry which is preliminary data.</text>
</comment>
<sequence length="144" mass="15858">MSQKRKKTVTLKAAQNEDLQFLGLSSGGTFFGYAAPMEILPEIQENHLLEHAIKVYLSKYARKDDLASKRELYSALMLALEQATKPGEILRCRQLPSGDAMVIFTSSQAKKKALDSGKIAVRHGAQTRIVPLGPVGKIGQICTW</sequence>
<evidence type="ECO:0000313" key="1">
    <source>
        <dbReference type="EMBL" id="CAG9318918.1"/>
    </source>
</evidence>
<reference evidence="1" key="1">
    <citation type="submission" date="2021-09" db="EMBL/GenBank/DDBJ databases">
        <authorList>
            <consortium name="AG Swart"/>
            <person name="Singh M."/>
            <person name="Singh A."/>
            <person name="Seah K."/>
            <person name="Emmerich C."/>
        </authorList>
    </citation>
    <scope>NUCLEOTIDE SEQUENCE</scope>
    <source>
        <strain evidence="1">ATCC30299</strain>
    </source>
</reference>
<protein>
    <submittedName>
        <fullName evidence="1">Uncharacterized protein</fullName>
    </submittedName>
</protein>
<proteinExistence type="predicted"/>
<dbReference type="EMBL" id="CAJZBQ010000021">
    <property type="protein sequence ID" value="CAG9318918.1"/>
    <property type="molecule type" value="Genomic_DNA"/>
</dbReference>
<keyword evidence="2" id="KW-1185">Reference proteome</keyword>
<dbReference type="AlphaFoldDB" id="A0AAU9IZ87"/>